<evidence type="ECO:0000256" key="5">
    <source>
        <dbReference type="ARBA" id="ARBA00023284"/>
    </source>
</evidence>
<name>A0ABV6QXG3_9ACTN</name>
<dbReference type="PANTHER" id="PTHR42852:SF6">
    <property type="entry name" value="THIOL:DISULFIDE INTERCHANGE PROTEIN DSBE"/>
    <property type="match status" value="1"/>
</dbReference>
<dbReference type="InterPro" id="IPR013766">
    <property type="entry name" value="Thioredoxin_domain"/>
</dbReference>
<evidence type="ECO:0000313" key="9">
    <source>
        <dbReference type="Proteomes" id="UP001589890"/>
    </source>
</evidence>
<dbReference type="Pfam" id="PF00578">
    <property type="entry name" value="AhpC-TSA"/>
    <property type="match status" value="1"/>
</dbReference>
<evidence type="ECO:0000256" key="1">
    <source>
        <dbReference type="ARBA" id="ARBA00004196"/>
    </source>
</evidence>
<evidence type="ECO:0000256" key="3">
    <source>
        <dbReference type="ARBA" id="ARBA00022968"/>
    </source>
</evidence>
<comment type="caution">
    <text evidence="8">The sequence shown here is derived from an EMBL/GenBank/DDBJ whole genome shotgun (WGS) entry which is preliminary data.</text>
</comment>
<keyword evidence="4" id="KW-1015">Disulfide bond</keyword>
<keyword evidence="5" id="KW-0676">Redox-active center</keyword>
<sequence length="188" mass="20143">MRRTALLVVALLLALTACDSGADANRDRQGQTGFVSGSGVVSVLSPRKPVPELTGQTLDGKKLTLSDYRGKVVVLNVWGSWCKPCRREAPLLNEASKKLGDSVAFVGINTRDKNPVPARKFVQAYGITFPSVYDSDGKLLLRFRGLISPNSIPTTLVIDAEGKVAVRVLGEISVASLMDMVEKARTSG</sequence>
<keyword evidence="3" id="KW-0735">Signal-anchor</keyword>
<dbReference type="EMBL" id="JBHLTC010000050">
    <property type="protein sequence ID" value="MFC0629336.1"/>
    <property type="molecule type" value="Genomic_DNA"/>
</dbReference>
<accession>A0ABV6QXG3</accession>
<gene>
    <name evidence="8" type="ORF">ACFFGN_35045</name>
</gene>
<protein>
    <submittedName>
        <fullName evidence="8">TlpA family protein disulfide reductase</fullName>
    </submittedName>
</protein>
<dbReference type="PANTHER" id="PTHR42852">
    <property type="entry name" value="THIOL:DISULFIDE INTERCHANGE PROTEIN DSBE"/>
    <property type="match status" value="1"/>
</dbReference>
<dbReference type="Proteomes" id="UP001589890">
    <property type="component" value="Unassembled WGS sequence"/>
</dbReference>
<feature type="chain" id="PRO_5045574936" evidence="6">
    <location>
        <begin position="23"/>
        <end position="188"/>
    </location>
</feature>
<keyword evidence="9" id="KW-1185">Reference proteome</keyword>
<proteinExistence type="predicted"/>
<feature type="signal peptide" evidence="6">
    <location>
        <begin position="1"/>
        <end position="22"/>
    </location>
</feature>
<dbReference type="InterPro" id="IPR050553">
    <property type="entry name" value="Thioredoxin_ResA/DsbE_sf"/>
</dbReference>
<evidence type="ECO:0000256" key="2">
    <source>
        <dbReference type="ARBA" id="ARBA00022748"/>
    </source>
</evidence>
<evidence type="ECO:0000259" key="7">
    <source>
        <dbReference type="PROSITE" id="PS51352"/>
    </source>
</evidence>
<evidence type="ECO:0000313" key="8">
    <source>
        <dbReference type="EMBL" id="MFC0629336.1"/>
    </source>
</evidence>
<keyword evidence="6" id="KW-0732">Signal</keyword>
<dbReference type="PROSITE" id="PS51257">
    <property type="entry name" value="PROKAR_LIPOPROTEIN"/>
    <property type="match status" value="1"/>
</dbReference>
<dbReference type="InterPro" id="IPR036249">
    <property type="entry name" value="Thioredoxin-like_sf"/>
</dbReference>
<dbReference type="Gene3D" id="3.40.30.10">
    <property type="entry name" value="Glutaredoxin"/>
    <property type="match status" value="1"/>
</dbReference>
<organism evidence="8 9">
    <name type="scientific">Kribbella deserti</name>
    <dbReference type="NCBI Taxonomy" id="1926257"/>
    <lineage>
        <taxon>Bacteria</taxon>
        <taxon>Bacillati</taxon>
        <taxon>Actinomycetota</taxon>
        <taxon>Actinomycetes</taxon>
        <taxon>Propionibacteriales</taxon>
        <taxon>Kribbellaceae</taxon>
        <taxon>Kribbella</taxon>
    </lineage>
</organism>
<evidence type="ECO:0000256" key="6">
    <source>
        <dbReference type="SAM" id="SignalP"/>
    </source>
</evidence>
<evidence type="ECO:0000256" key="4">
    <source>
        <dbReference type="ARBA" id="ARBA00023157"/>
    </source>
</evidence>
<dbReference type="PROSITE" id="PS51352">
    <property type="entry name" value="THIOREDOXIN_2"/>
    <property type="match status" value="1"/>
</dbReference>
<dbReference type="InterPro" id="IPR000866">
    <property type="entry name" value="AhpC/TSA"/>
</dbReference>
<comment type="subcellular location">
    <subcellularLocation>
        <location evidence="1">Cell envelope</location>
    </subcellularLocation>
</comment>
<dbReference type="SUPFAM" id="SSF52833">
    <property type="entry name" value="Thioredoxin-like"/>
    <property type="match status" value="1"/>
</dbReference>
<keyword evidence="3" id="KW-0812">Transmembrane</keyword>
<reference evidence="8 9" key="1">
    <citation type="submission" date="2024-09" db="EMBL/GenBank/DDBJ databases">
        <authorList>
            <person name="Sun Q."/>
            <person name="Mori K."/>
        </authorList>
    </citation>
    <scope>NUCLEOTIDE SEQUENCE [LARGE SCALE GENOMIC DNA]</scope>
    <source>
        <strain evidence="8 9">CGMCC 1.15906</strain>
    </source>
</reference>
<feature type="domain" description="Thioredoxin" evidence="7">
    <location>
        <begin position="44"/>
        <end position="186"/>
    </location>
</feature>
<keyword evidence="2" id="KW-0201">Cytochrome c-type biogenesis</keyword>
<dbReference type="CDD" id="cd02966">
    <property type="entry name" value="TlpA_like_family"/>
    <property type="match status" value="1"/>
</dbReference>
<dbReference type="RefSeq" id="WP_380057236.1">
    <property type="nucleotide sequence ID" value="NZ_JBHLTC010000050.1"/>
</dbReference>